<sequence>MKKTVLLFAALGSLVSLPAVAEVKVGVISTERVMRESDPAKKAMKKLEKEFEKRSQDMQKMGQQAQKLQEELEKNGMTMAESQRKVKERELGDLSREFQRKQREFNEDVNARRNEELQSVIERANKAIRAIAEKEGYTLILQEAVYANPAIDVTEKVVKALAEPATAAK</sequence>
<evidence type="ECO:0000256" key="4">
    <source>
        <dbReference type="SAM" id="SignalP"/>
    </source>
</evidence>
<dbReference type="KEGG" id="doe:DENOEST_0901"/>
<dbReference type="SMART" id="SM00935">
    <property type="entry name" value="OmpH"/>
    <property type="match status" value="1"/>
</dbReference>
<keyword evidence="6" id="KW-1185">Reference proteome</keyword>
<keyword evidence="3" id="KW-0175">Coiled coil</keyword>
<dbReference type="RefSeq" id="WP_232096435.1">
    <property type="nucleotide sequence ID" value="NZ_LR778301.1"/>
</dbReference>
<dbReference type="AlphaFoldDB" id="A0A6S6XQ38"/>
<dbReference type="GO" id="GO:0050821">
    <property type="term" value="P:protein stabilization"/>
    <property type="evidence" value="ECO:0007669"/>
    <property type="project" value="TreeGrafter"/>
</dbReference>
<dbReference type="PIRSF" id="PIRSF002094">
    <property type="entry name" value="OMP26_Skp"/>
    <property type="match status" value="1"/>
</dbReference>
<accession>A0A6S6XQ38</accession>
<name>A0A6S6XQ38_9PROT</name>
<organism evidence="5 6">
    <name type="scientific">Denitratisoma oestradiolicum</name>
    <dbReference type="NCBI Taxonomy" id="311182"/>
    <lineage>
        <taxon>Bacteria</taxon>
        <taxon>Pseudomonadati</taxon>
        <taxon>Pseudomonadota</taxon>
        <taxon>Betaproteobacteria</taxon>
        <taxon>Nitrosomonadales</taxon>
        <taxon>Sterolibacteriaceae</taxon>
        <taxon>Denitratisoma</taxon>
    </lineage>
</organism>
<keyword evidence="1 4" id="KW-0732">Signal</keyword>
<feature type="signal peptide" evidence="4">
    <location>
        <begin position="1"/>
        <end position="21"/>
    </location>
</feature>
<feature type="chain" id="PRO_5035176239" description="Outer membrane chaperone Skp (OmpH)" evidence="4">
    <location>
        <begin position="22"/>
        <end position="169"/>
    </location>
</feature>
<evidence type="ECO:0008006" key="7">
    <source>
        <dbReference type="Google" id="ProtNLM"/>
    </source>
</evidence>
<dbReference type="Gene3D" id="3.30.910.20">
    <property type="entry name" value="Skp domain"/>
    <property type="match status" value="1"/>
</dbReference>
<dbReference type="InterPro" id="IPR024930">
    <property type="entry name" value="Skp_dom_sf"/>
</dbReference>
<dbReference type="PANTHER" id="PTHR35089:SF1">
    <property type="entry name" value="CHAPERONE PROTEIN SKP"/>
    <property type="match status" value="1"/>
</dbReference>
<evidence type="ECO:0000256" key="1">
    <source>
        <dbReference type="ARBA" id="ARBA00022729"/>
    </source>
</evidence>
<dbReference type="EMBL" id="LR778301">
    <property type="protein sequence ID" value="CAB1368066.1"/>
    <property type="molecule type" value="Genomic_DNA"/>
</dbReference>
<evidence type="ECO:0000256" key="2">
    <source>
        <dbReference type="PIRNR" id="PIRNR002094"/>
    </source>
</evidence>
<dbReference type="GO" id="GO:0005829">
    <property type="term" value="C:cytosol"/>
    <property type="evidence" value="ECO:0007669"/>
    <property type="project" value="TreeGrafter"/>
</dbReference>
<evidence type="ECO:0000313" key="6">
    <source>
        <dbReference type="Proteomes" id="UP000515733"/>
    </source>
</evidence>
<protein>
    <recommendedName>
        <fullName evidence="7">Outer membrane chaperone Skp (OmpH)</fullName>
    </recommendedName>
</protein>
<comment type="similarity">
    <text evidence="2">Belongs to the skp family.</text>
</comment>
<evidence type="ECO:0000313" key="5">
    <source>
        <dbReference type="EMBL" id="CAB1368066.1"/>
    </source>
</evidence>
<dbReference type="InterPro" id="IPR005632">
    <property type="entry name" value="Chaperone_Skp"/>
</dbReference>
<dbReference type="Proteomes" id="UP000515733">
    <property type="component" value="Chromosome"/>
</dbReference>
<reference evidence="5 6" key="1">
    <citation type="submission" date="2020-03" db="EMBL/GenBank/DDBJ databases">
        <authorList>
            <consortium name="Genoscope - CEA"/>
            <person name="William W."/>
        </authorList>
    </citation>
    <scope>NUCLEOTIDE SEQUENCE [LARGE SCALE GENOMIC DNA]</scope>
    <source>
        <strain evidence="6">DSM 16959</strain>
    </source>
</reference>
<gene>
    <name evidence="5" type="ORF">DENOEST_0901</name>
</gene>
<dbReference type="PANTHER" id="PTHR35089">
    <property type="entry name" value="CHAPERONE PROTEIN SKP"/>
    <property type="match status" value="1"/>
</dbReference>
<feature type="coiled-coil region" evidence="3">
    <location>
        <begin position="44"/>
        <end position="134"/>
    </location>
</feature>
<evidence type="ECO:0000256" key="3">
    <source>
        <dbReference type="SAM" id="Coils"/>
    </source>
</evidence>
<dbReference type="Pfam" id="PF03938">
    <property type="entry name" value="OmpH"/>
    <property type="match status" value="1"/>
</dbReference>
<dbReference type="SUPFAM" id="SSF111384">
    <property type="entry name" value="OmpH-like"/>
    <property type="match status" value="1"/>
</dbReference>
<proteinExistence type="inferred from homology"/>
<dbReference type="GO" id="GO:0051082">
    <property type="term" value="F:unfolded protein binding"/>
    <property type="evidence" value="ECO:0007669"/>
    <property type="project" value="InterPro"/>
</dbReference>